<gene>
    <name evidence="1" type="ORF">ABID37_000012</name>
</gene>
<dbReference type="EMBL" id="JBEPML010000001">
    <property type="protein sequence ID" value="MET3789828.1"/>
    <property type="molecule type" value="Genomic_DNA"/>
</dbReference>
<evidence type="ECO:0000313" key="2">
    <source>
        <dbReference type="Proteomes" id="UP001549076"/>
    </source>
</evidence>
<protein>
    <submittedName>
        <fullName evidence="1">Uncharacterized protein</fullName>
    </submittedName>
</protein>
<comment type="caution">
    <text evidence="1">The sequence shown here is derived from an EMBL/GenBank/DDBJ whole genome shotgun (WGS) entry which is preliminary data.</text>
</comment>
<sequence>MTGFWRRWRQRRARQLQAAGVPAETAHWVADEEAETRSKAEPICGRAAALAGEVSHFHDGFGWRRRLNVHRSDVPPERHAACEAWQSPNTPTLQ</sequence>
<reference evidence="1 2" key="1">
    <citation type="submission" date="2024-06" db="EMBL/GenBank/DDBJ databases">
        <title>Genomic Encyclopedia of Type Strains, Phase IV (KMG-IV): sequencing the most valuable type-strain genomes for metagenomic binning, comparative biology and taxonomic classification.</title>
        <authorList>
            <person name="Goeker M."/>
        </authorList>
    </citation>
    <scope>NUCLEOTIDE SEQUENCE [LARGE SCALE GENOMIC DNA]</scope>
    <source>
        <strain evidence="1 2">DSM 27865</strain>
    </source>
</reference>
<dbReference type="Proteomes" id="UP001549076">
    <property type="component" value="Unassembled WGS sequence"/>
</dbReference>
<name>A0ABV2MSN9_9HYPH</name>
<proteinExistence type="predicted"/>
<keyword evidence="2" id="KW-1185">Reference proteome</keyword>
<evidence type="ECO:0000313" key="1">
    <source>
        <dbReference type="EMBL" id="MET3789828.1"/>
    </source>
</evidence>
<organism evidence="1 2">
    <name type="scientific">Aquamicrobium terrae</name>
    <dbReference type="NCBI Taxonomy" id="1324945"/>
    <lineage>
        <taxon>Bacteria</taxon>
        <taxon>Pseudomonadati</taxon>
        <taxon>Pseudomonadota</taxon>
        <taxon>Alphaproteobacteria</taxon>
        <taxon>Hyphomicrobiales</taxon>
        <taxon>Phyllobacteriaceae</taxon>
        <taxon>Aquamicrobium</taxon>
    </lineage>
</organism>
<accession>A0ABV2MSN9</accession>
<dbReference type="RefSeq" id="WP_354191892.1">
    <property type="nucleotide sequence ID" value="NZ_JBEPML010000001.1"/>
</dbReference>